<dbReference type="Proteomes" id="UP000774326">
    <property type="component" value="Unassembled WGS sequence"/>
</dbReference>
<feature type="compositionally biased region" description="Low complexity" evidence="1">
    <location>
        <begin position="26"/>
        <end position="40"/>
    </location>
</feature>
<feature type="region of interest" description="Disordered" evidence="1">
    <location>
        <begin position="68"/>
        <end position="97"/>
    </location>
</feature>
<evidence type="ECO:0000256" key="1">
    <source>
        <dbReference type="SAM" id="MobiDB-lite"/>
    </source>
</evidence>
<name>A0A9P8TQJ7_WICPI</name>
<evidence type="ECO:0000313" key="3">
    <source>
        <dbReference type="Proteomes" id="UP000774326"/>
    </source>
</evidence>
<feature type="region of interest" description="Disordered" evidence="1">
    <location>
        <begin position="24"/>
        <end position="44"/>
    </location>
</feature>
<reference evidence="2" key="2">
    <citation type="submission" date="2021-01" db="EMBL/GenBank/DDBJ databases">
        <authorList>
            <person name="Schikora-Tamarit M.A."/>
        </authorList>
    </citation>
    <scope>NUCLEOTIDE SEQUENCE</scope>
    <source>
        <strain evidence="2">CBS2887</strain>
    </source>
</reference>
<proteinExistence type="predicted"/>
<reference evidence="2" key="1">
    <citation type="journal article" date="2021" name="Open Biol.">
        <title>Shared evolutionary footprints suggest mitochondrial oxidative damage underlies multiple complex I losses in fungi.</title>
        <authorList>
            <person name="Schikora-Tamarit M.A."/>
            <person name="Marcet-Houben M."/>
            <person name="Nosek J."/>
            <person name="Gabaldon T."/>
        </authorList>
    </citation>
    <scope>NUCLEOTIDE SEQUENCE</scope>
    <source>
        <strain evidence="2">CBS2887</strain>
    </source>
</reference>
<dbReference type="EMBL" id="JAEUBG010000862">
    <property type="protein sequence ID" value="KAH3687334.1"/>
    <property type="molecule type" value="Genomic_DNA"/>
</dbReference>
<protein>
    <submittedName>
        <fullName evidence="2">Uncharacterized protein</fullName>
    </submittedName>
</protein>
<sequence>MISRSTVELADSNSHQLQARLNINKATPATRAAPNTRPVPDWNGEAPFSDSWAVPLVALTAAVELETVSSPSKSAAVSSGSSSEAVEVGSSSSVDGASVVYGSSSEDSSGAAEMEVAASLVADWAKTATAKAETIITCLNCMLIIFCKLLNNSDLGEELEEVYQCELW</sequence>
<organism evidence="2 3">
    <name type="scientific">Wickerhamomyces pijperi</name>
    <name type="common">Yeast</name>
    <name type="synonym">Pichia pijperi</name>
    <dbReference type="NCBI Taxonomy" id="599730"/>
    <lineage>
        <taxon>Eukaryota</taxon>
        <taxon>Fungi</taxon>
        <taxon>Dikarya</taxon>
        <taxon>Ascomycota</taxon>
        <taxon>Saccharomycotina</taxon>
        <taxon>Saccharomycetes</taxon>
        <taxon>Phaffomycetales</taxon>
        <taxon>Wickerhamomycetaceae</taxon>
        <taxon>Wickerhamomyces</taxon>
    </lineage>
</organism>
<gene>
    <name evidence="2" type="ORF">WICPIJ_001678</name>
</gene>
<dbReference type="AlphaFoldDB" id="A0A9P8TQJ7"/>
<comment type="caution">
    <text evidence="2">The sequence shown here is derived from an EMBL/GenBank/DDBJ whole genome shotgun (WGS) entry which is preliminary data.</text>
</comment>
<accession>A0A9P8TQJ7</accession>
<keyword evidence="3" id="KW-1185">Reference proteome</keyword>
<evidence type="ECO:0000313" key="2">
    <source>
        <dbReference type="EMBL" id="KAH3687334.1"/>
    </source>
</evidence>